<organism evidence="2 3">
    <name type="scientific">Rasiella rasia</name>
    <dbReference type="NCBI Taxonomy" id="2744027"/>
    <lineage>
        <taxon>Bacteria</taxon>
        <taxon>Pseudomonadati</taxon>
        <taxon>Bacteroidota</taxon>
        <taxon>Flavobacteriia</taxon>
        <taxon>Flavobacteriales</taxon>
        <taxon>Flavobacteriaceae</taxon>
        <taxon>Rasiella</taxon>
    </lineage>
</organism>
<keyword evidence="3" id="KW-1185">Reference proteome</keyword>
<dbReference type="Proteomes" id="UP000505306">
    <property type="component" value="Chromosome"/>
</dbReference>
<dbReference type="EMBL" id="CP049057">
    <property type="protein sequence ID" value="QIE59590.1"/>
    <property type="molecule type" value="Genomic_DNA"/>
</dbReference>
<gene>
    <name evidence="2" type="ORF">G5B37_08445</name>
</gene>
<dbReference type="RefSeq" id="WP_164679604.1">
    <property type="nucleotide sequence ID" value="NZ_CP049057.1"/>
</dbReference>
<evidence type="ECO:0000313" key="3">
    <source>
        <dbReference type="Proteomes" id="UP000505306"/>
    </source>
</evidence>
<reference evidence="2 3" key="1">
    <citation type="submission" date="2020-02" db="EMBL/GenBank/DDBJ databases">
        <title>Complete genome sequence of Flavobacteriaceae bacterium.</title>
        <authorList>
            <person name="Kim S.-J."/>
            <person name="Kim Y.-S."/>
            <person name="Kim K.-H."/>
        </authorList>
    </citation>
    <scope>NUCLEOTIDE SEQUENCE [LARGE SCALE GENOMIC DNA]</scope>
    <source>
        <strain evidence="2 3">RR4-40</strain>
    </source>
</reference>
<proteinExistence type="predicted"/>
<protein>
    <submittedName>
        <fullName evidence="2">Uncharacterized protein</fullName>
    </submittedName>
</protein>
<evidence type="ECO:0000313" key="2">
    <source>
        <dbReference type="EMBL" id="QIE59590.1"/>
    </source>
</evidence>
<dbReference type="AlphaFoldDB" id="A0A6G6GM73"/>
<name>A0A6G6GM73_9FLAO</name>
<dbReference type="KEGG" id="mgel:G5B37_08445"/>
<feature type="chain" id="PRO_5026241857" evidence="1">
    <location>
        <begin position="19"/>
        <end position="1141"/>
    </location>
</feature>
<sequence>MKYFLILILCCIASVAVAQEGTSNYRTKKVAVTDTIQIDSVSINPSYFRVENKEGEVIDASQYAIDFKTSTLIFSENEQLNDSITLRYLKYPQFITRDYFSFDPGLIVKNTGSIDRLYSLEQGTDKQSFKPFDGLNTVGSISRGVTIGNNQNAVVNSELDLQITGKLSDKVSIRASIQDANIPSQQGGYSQSLDEFDQIFIELYSDSWNIRAGDVDLQNDNSYFGRFTKKVQGISLGGTFQHENGAKTNAFAAGALVRGVFQRSEFTGQEGNQGPYKLVGPNGELFILIVSGSERVYVNGLLLARGENADYVIDYNAGEIKFNPTYPITANMRITVEYQFTDRSYTRFIGYGGGNYTSEKLDVGVYVYSESDAKNQPLQQNLSEEQVAILQEAGDDITNMVAPSAVADTFSENKILYKKEIALNGEEIFVFSNNPEDELFSVRFSSVPENQGNYVLSDQSAISRIFEYVPPLNNVPQGNFEPIIQLNAPTKLQIGGLNGSYRPTSKTTVNFEIAGSQNDLNLFSTIDDANNDGFAGRLDVRQNLITTADTLKLDAIGSLDYLNKDFRTIERLYNIEFNRDWNLIDPLGDQRFVIGGVALNSPTLGSATYTFQDLDFSENFTGTRHVVNGALRFKKLQTYTSASILNSQSDSLTSDFNRIHQTAVYSLNKAWIGAKVSAEDNQVKQTKNDSLSLVSQRFSEFETFVGVGDSTKVYVEAGYRHRVTDSVQFNKLLKVNTANTYFLKSKLLNTANTQLSVFANYRELTPFNSPVDSLEKEKSLNSRILYNQNILKSGIRFNTVLEANNGVLPQQEFTYTQVEPGQGIYTWIDYNNNGIQELDEFEIAQFQDQGDYVRILLPNRIFIKVRENKFSQIITIDPKNWNNKEGFLKVLSKFYNQTSYVLNRKVRRDNDGFNINPFEDGDDEQLGLNLNFRNALFFNRGKQRYTTSYTYVSTSGSNLLAVGLQESKLTNHQLNFNHKFWGAWLLNLRGALGANESTSENFPSRNFDLDTYEVNPKLSYLFSRATRFDVFYQFMNEENVLGMLEQLKQQKIGTSFSYTNAQKISINGEFNYIDNAFEGSAFSPVAYQMLEGLQPGTNFTWTLLFQKRITKYLDANLSYFGRKSENSKTVHTGSIQLRAYF</sequence>
<accession>A0A6G6GM73</accession>
<evidence type="ECO:0000256" key="1">
    <source>
        <dbReference type="SAM" id="SignalP"/>
    </source>
</evidence>
<keyword evidence="1" id="KW-0732">Signal</keyword>
<feature type="signal peptide" evidence="1">
    <location>
        <begin position="1"/>
        <end position="18"/>
    </location>
</feature>